<dbReference type="AlphaFoldDB" id="A0A538SEG5"/>
<keyword evidence="2" id="KW-0472">Membrane</keyword>
<dbReference type="Pfam" id="PF13472">
    <property type="entry name" value="Lipase_GDSL_2"/>
    <property type="match status" value="1"/>
</dbReference>
<dbReference type="PANTHER" id="PTHR30383">
    <property type="entry name" value="THIOESTERASE 1/PROTEASE 1/LYSOPHOSPHOLIPASE L1"/>
    <property type="match status" value="1"/>
</dbReference>
<evidence type="ECO:0000256" key="1">
    <source>
        <dbReference type="SAM" id="MobiDB-lite"/>
    </source>
</evidence>
<protein>
    <recommendedName>
        <fullName evidence="3">SGNH hydrolase-type esterase domain-containing protein</fullName>
    </recommendedName>
</protein>
<gene>
    <name evidence="4" type="ORF">E6K73_09345</name>
</gene>
<dbReference type="EMBL" id="VBOT01000116">
    <property type="protein sequence ID" value="TMQ49765.1"/>
    <property type="molecule type" value="Genomic_DNA"/>
</dbReference>
<evidence type="ECO:0000313" key="4">
    <source>
        <dbReference type="EMBL" id="TMQ49765.1"/>
    </source>
</evidence>
<dbReference type="Proteomes" id="UP000320184">
    <property type="component" value="Unassembled WGS sequence"/>
</dbReference>
<proteinExistence type="predicted"/>
<feature type="compositionally biased region" description="Basic and acidic residues" evidence="1">
    <location>
        <begin position="10"/>
        <end position="19"/>
    </location>
</feature>
<keyword evidence="2" id="KW-1133">Transmembrane helix</keyword>
<dbReference type="Gene3D" id="3.40.50.1110">
    <property type="entry name" value="SGNH hydrolase"/>
    <property type="match status" value="1"/>
</dbReference>
<dbReference type="InterPro" id="IPR051532">
    <property type="entry name" value="Ester_Hydrolysis_Enzymes"/>
</dbReference>
<feature type="domain" description="SGNH hydrolase-type esterase" evidence="3">
    <location>
        <begin position="150"/>
        <end position="391"/>
    </location>
</feature>
<reference evidence="4 5" key="1">
    <citation type="journal article" date="2019" name="Nat. Microbiol.">
        <title>Mediterranean grassland soil C-N compound turnover is dependent on rainfall and depth, and is mediated by genomically divergent microorganisms.</title>
        <authorList>
            <person name="Diamond S."/>
            <person name="Andeer P.F."/>
            <person name="Li Z."/>
            <person name="Crits-Christoph A."/>
            <person name="Burstein D."/>
            <person name="Anantharaman K."/>
            <person name="Lane K.R."/>
            <person name="Thomas B.C."/>
            <person name="Pan C."/>
            <person name="Northen T.R."/>
            <person name="Banfield J.F."/>
        </authorList>
    </citation>
    <scope>NUCLEOTIDE SEQUENCE [LARGE SCALE GENOMIC DNA]</scope>
    <source>
        <strain evidence="4">WS_3</strain>
    </source>
</reference>
<name>A0A538SEG5_UNCEI</name>
<evidence type="ECO:0000313" key="5">
    <source>
        <dbReference type="Proteomes" id="UP000320184"/>
    </source>
</evidence>
<dbReference type="SUPFAM" id="SSF52266">
    <property type="entry name" value="SGNH hydrolase"/>
    <property type="match status" value="1"/>
</dbReference>
<accession>A0A538SEG5</accession>
<keyword evidence="2" id="KW-0812">Transmembrane</keyword>
<comment type="caution">
    <text evidence="4">The sequence shown here is derived from an EMBL/GenBank/DDBJ whole genome shotgun (WGS) entry which is preliminary data.</text>
</comment>
<organism evidence="4 5">
    <name type="scientific">Eiseniibacteriota bacterium</name>
    <dbReference type="NCBI Taxonomy" id="2212470"/>
    <lineage>
        <taxon>Bacteria</taxon>
        <taxon>Candidatus Eiseniibacteriota</taxon>
    </lineage>
</organism>
<feature type="region of interest" description="Disordered" evidence="1">
    <location>
        <begin position="1"/>
        <end position="21"/>
    </location>
</feature>
<dbReference type="InterPro" id="IPR013830">
    <property type="entry name" value="SGNH_hydro"/>
</dbReference>
<feature type="transmembrane region" description="Helical" evidence="2">
    <location>
        <begin position="30"/>
        <end position="52"/>
    </location>
</feature>
<dbReference type="InterPro" id="IPR036514">
    <property type="entry name" value="SGNH_hydro_sf"/>
</dbReference>
<sequence length="417" mass="46552">MPTTSGTEIEPLKRRDAGSQRHVRRLRRRAAILCLAVAMFLGIVEGGARVTFAHKDQLKSQLPIPMSMLHEYQERDPRKPANWILKAGFVETFGDLQARTRTGQAVDEAHLLTGTVATGTRPTDVFIRVNKDGFRGPELDASHSRPRVIAIGDSTTFGTIESHTYPHVLERELRKRGLDVEVINAGVEGYSPQNVLYRLDRFKQLRPDVVTVYIGWTPLFADTRQSAMNRSWARVDTLRLASIGFNLALQAVHRSQAPVKLEAAPKHADPNAPEVRRLNDFVPEFMPEVESIVREMRAAGTKVVLVTLPGLYTSDAPISEKALKIGHLPAFTDNPYVFAKMTEGYNAALRRLAEREDVQVIDLESWSRSALAPRDRYFADTVHLHEDGQELLGAYLAEQLAPTLAGTSKLTAKVEHQ</sequence>
<evidence type="ECO:0000259" key="3">
    <source>
        <dbReference type="Pfam" id="PF13472"/>
    </source>
</evidence>
<evidence type="ECO:0000256" key="2">
    <source>
        <dbReference type="SAM" id="Phobius"/>
    </source>
</evidence>